<sequence>MASCIYLVENVRDPTMVEAWACLQAVTFAEDLGFREVRMEGATLTVIRKLKAASNDKSTVRNLTNELKNRISSFRRLTFQNVPRRANKATDVLVAKGRQYNTPIYWIEEDRVEVEIFIVEDKKGFRWG</sequence>
<keyword evidence="3" id="KW-1185">Reference proteome</keyword>
<dbReference type="InterPro" id="IPR036397">
    <property type="entry name" value="RNaseH_sf"/>
</dbReference>
<dbReference type="Gene3D" id="3.30.420.10">
    <property type="entry name" value="Ribonuclease H-like superfamily/Ribonuclease H"/>
    <property type="match status" value="1"/>
</dbReference>
<comment type="caution">
    <text evidence="2">The sequence shown here is derived from an EMBL/GenBank/DDBJ whole genome shotgun (WGS) entry which is preliminary data.</text>
</comment>
<gene>
    <name evidence="2" type="ORF">J1N35_043555</name>
</gene>
<proteinExistence type="predicted"/>
<accession>A0A9D3U7M6</accession>
<dbReference type="InterPro" id="IPR044730">
    <property type="entry name" value="RNase_H-like_dom_plant"/>
</dbReference>
<protein>
    <recommendedName>
        <fullName evidence="1">RNase H type-1 domain-containing protein</fullName>
    </recommendedName>
</protein>
<evidence type="ECO:0000313" key="2">
    <source>
        <dbReference type="EMBL" id="KAH1031381.1"/>
    </source>
</evidence>
<dbReference type="Pfam" id="PF13456">
    <property type="entry name" value="RVT_3"/>
    <property type="match status" value="1"/>
</dbReference>
<dbReference type="GO" id="GO:0004523">
    <property type="term" value="F:RNA-DNA hybrid ribonuclease activity"/>
    <property type="evidence" value="ECO:0007669"/>
    <property type="project" value="InterPro"/>
</dbReference>
<evidence type="ECO:0000259" key="1">
    <source>
        <dbReference type="Pfam" id="PF13456"/>
    </source>
</evidence>
<dbReference type="GO" id="GO:0003676">
    <property type="term" value="F:nucleic acid binding"/>
    <property type="evidence" value="ECO:0007669"/>
    <property type="project" value="InterPro"/>
</dbReference>
<dbReference type="InterPro" id="IPR002156">
    <property type="entry name" value="RNaseH_domain"/>
</dbReference>
<dbReference type="CDD" id="cd06222">
    <property type="entry name" value="RNase_H_like"/>
    <property type="match status" value="1"/>
</dbReference>
<dbReference type="EMBL" id="JAIQCV010000013">
    <property type="protein sequence ID" value="KAH1031381.1"/>
    <property type="molecule type" value="Genomic_DNA"/>
</dbReference>
<name>A0A9D3U7M6_9ROSI</name>
<reference evidence="2 3" key="1">
    <citation type="journal article" date="2021" name="Plant Biotechnol. J.">
        <title>Multi-omics assisted identification of the key and species-specific regulatory components of drought-tolerant mechanisms in Gossypium stocksii.</title>
        <authorList>
            <person name="Yu D."/>
            <person name="Ke L."/>
            <person name="Zhang D."/>
            <person name="Wu Y."/>
            <person name="Sun Y."/>
            <person name="Mei J."/>
            <person name="Sun J."/>
            <person name="Sun Y."/>
        </authorList>
    </citation>
    <scope>NUCLEOTIDE SEQUENCE [LARGE SCALE GENOMIC DNA]</scope>
    <source>
        <strain evidence="3">cv. E1</strain>
        <tissue evidence="2">Leaf</tissue>
    </source>
</reference>
<dbReference type="Proteomes" id="UP000828251">
    <property type="component" value="Unassembled WGS sequence"/>
</dbReference>
<dbReference type="OrthoDB" id="10365965at2759"/>
<organism evidence="2 3">
    <name type="scientific">Gossypium stocksii</name>
    <dbReference type="NCBI Taxonomy" id="47602"/>
    <lineage>
        <taxon>Eukaryota</taxon>
        <taxon>Viridiplantae</taxon>
        <taxon>Streptophyta</taxon>
        <taxon>Embryophyta</taxon>
        <taxon>Tracheophyta</taxon>
        <taxon>Spermatophyta</taxon>
        <taxon>Magnoliopsida</taxon>
        <taxon>eudicotyledons</taxon>
        <taxon>Gunneridae</taxon>
        <taxon>Pentapetalae</taxon>
        <taxon>rosids</taxon>
        <taxon>malvids</taxon>
        <taxon>Malvales</taxon>
        <taxon>Malvaceae</taxon>
        <taxon>Malvoideae</taxon>
        <taxon>Gossypium</taxon>
    </lineage>
</organism>
<dbReference type="PANTHER" id="PTHR47074:SF61">
    <property type="entry name" value="RNASE H TYPE-1 DOMAIN-CONTAINING PROTEIN"/>
    <property type="match status" value="1"/>
</dbReference>
<dbReference type="PANTHER" id="PTHR47074">
    <property type="entry name" value="BNAC02G40300D PROTEIN"/>
    <property type="match status" value="1"/>
</dbReference>
<evidence type="ECO:0000313" key="3">
    <source>
        <dbReference type="Proteomes" id="UP000828251"/>
    </source>
</evidence>
<feature type="domain" description="RNase H type-1" evidence="1">
    <location>
        <begin position="8"/>
        <end position="95"/>
    </location>
</feature>
<dbReference type="AlphaFoldDB" id="A0A9D3U7M6"/>
<dbReference type="InterPro" id="IPR052929">
    <property type="entry name" value="RNase_H-like_EbsB-rel"/>
</dbReference>